<evidence type="ECO:0000313" key="2">
    <source>
        <dbReference type="EMBL" id="KPM45284.1"/>
    </source>
</evidence>
<dbReference type="CDD" id="cd00077">
    <property type="entry name" value="HDc"/>
    <property type="match status" value="1"/>
</dbReference>
<proteinExistence type="predicted"/>
<gene>
    <name evidence="2" type="ORF">AK830_g1274</name>
</gene>
<dbReference type="EMBL" id="LKCW01000009">
    <property type="protein sequence ID" value="KPM45284.1"/>
    <property type="molecule type" value="Genomic_DNA"/>
</dbReference>
<comment type="caution">
    <text evidence="2">The sequence shown here is derived from an EMBL/GenBank/DDBJ whole genome shotgun (WGS) entry which is preliminary data.</text>
</comment>
<evidence type="ECO:0000259" key="1">
    <source>
        <dbReference type="Pfam" id="PF01966"/>
    </source>
</evidence>
<accession>A0A0N8H8R2</accession>
<reference evidence="2 3" key="1">
    <citation type="submission" date="2015-09" db="EMBL/GenBank/DDBJ databases">
        <title>Draft genome of a European isolate of the apple canker pathogen Neonectria ditissima.</title>
        <authorList>
            <person name="Gomez-Cortecero A."/>
            <person name="Harrison R.J."/>
            <person name="Armitage A.D."/>
        </authorList>
    </citation>
    <scope>NUCLEOTIDE SEQUENCE [LARGE SCALE GENOMIC DNA]</scope>
    <source>
        <strain evidence="2 3">R09/05</strain>
    </source>
</reference>
<dbReference type="AlphaFoldDB" id="A0A0N8H8R2"/>
<feature type="domain" description="HD" evidence="1">
    <location>
        <begin position="41"/>
        <end position="144"/>
    </location>
</feature>
<keyword evidence="3" id="KW-1185">Reference proteome</keyword>
<evidence type="ECO:0000313" key="3">
    <source>
        <dbReference type="Proteomes" id="UP000050424"/>
    </source>
</evidence>
<dbReference type="InterPro" id="IPR003607">
    <property type="entry name" value="HD/PDEase_dom"/>
</dbReference>
<dbReference type="OrthoDB" id="2378324at2759"/>
<organism evidence="2 3">
    <name type="scientific">Neonectria ditissima</name>
    <dbReference type="NCBI Taxonomy" id="78410"/>
    <lineage>
        <taxon>Eukaryota</taxon>
        <taxon>Fungi</taxon>
        <taxon>Dikarya</taxon>
        <taxon>Ascomycota</taxon>
        <taxon>Pezizomycotina</taxon>
        <taxon>Sordariomycetes</taxon>
        <taxon>Hypocreomycetidae</taxon>
        <taxon>Hypocreales</taxon>
        <taxon>Nectriaceae</taxon>
        <taxon>Neonectria</taxon>
    </lineage>
</organism>
<dbReference type="PANTHER" id="PTHR35569">
    <property type="entry name" value="CYANAMIDE HYDRATASE DDI2-RELATED"/>
    <property type="match status" value="1"/>
</dbReference>
<name>A0A0N8H8R2_9HYPO</name>
<dbReference type="STRING" id="78410.A0A0N8H8R2"/>
<dbReference type="Pfam" id="PF01966">
    <property type="entry name" value="HD"/>
    <property type="match status" value="1"/>
</dbReference>
<dbReference type="Proteomes" id="UP000050424">
    <property type="component" value="Unassembled WGS sequence"/>
</dbReference>
<dbReference type="InterPro" id="IPR006674">
    <property type="entry name" value="HD_domain"/>
</dbReference>
<sequence length="264" mass="29039">MTPQTKPFDLPSVPELGINLPHSALIAEASTYAKTHCDTTTYNHTIRSAYWALLIAQKLPQFANVDQELVFVSCILHDMGWATTEGLISQDKRFEVDGANITRDFLREQEKQSANKNGGGKAWDEYRIQRAWDAIALHTTPSIAMHAAPEVALTNLGVTADFLGPNFALGPGSSLISKQEYQTVMKLFPRSGFTFEGLKNVMCSICRTKPASTYDNFVGEFGVKYGTDGQGAGKDDFAEAVEGSRFVNFVKQALDSLEALDEEE</sequence>
<dbReference type="Gene3D" id="1.10.3210.10">
    <property type="entry name" value="Hypothetical protein af1432"/>
    <property type="match status" value="1"/>
</dbReference>
<dbReference type="SUPFAM" id="SSF109604">
    <property type="entry name" value="HD-domain/PDEase-like"/>
    <property type="match status" value="1"/>
</dbReference>
<protein>
    <recommendedName>
        <fullName evidence="1">HD domain-containing protein</fullName>
    </recommendedName>
</protein>
<dbReference type="PANTHER" id="PTHR35569:SF1">
    <property type="entry name" value="CYANAMIDE HYDRATASE DDI2-RELATED"/>
    <property type="match status" value="1"/>
</dbReference>